<dbReference type="RefSeq" id="XP_047737781.1">
    <property type="nucleotide sequence ID" value="XM_047881825.1"/>
</dbReference>
<keyword evidence="3" id="KW-1185">Reference proteome</keyword>
<sequence length="323" mass="36291">MAAALLLLLGCACLTHEAASQRVPDPNDLLMNDLLPYAVTKRDLESNQFVPAYRRLGEPSCEELRAMWRLGKREARRATSTNHLPRALPYRYGRIRAFAPPATYGLRAHSFGAMKFDDRHRHGYRLPQTGAFNNLRSMVGGRRIGAMSELRDAVAKERTAAPEDTPRGQYDNLRGILMKEYDEAQQQQQQQPVALSLRARDDGSQISSRRDPLMPLREPRYQEKGFTGLLLAGDPRLSAEGNNRQLWTPSLDTIPYDARDCALVRMRGCHSDSECACAGQFLCSDFRCVVLPQGSVDQFGIWYHGALPPALLRDWPVPPEGLD</sequence>
<evidence type="ECO:0000313" key="3">
    <source>
        <dbReference type="Proteomes" id="UP000694843"/>
    </source>
</evidence>
<dbReference type="Proteomes" id="UP000694843">
    <property type="component" value="Unplaced"/>
</dbReference>
<gene>
    <name evidence="4" type="primary">LOC125178329</name>
</gene>
<dbReference type="OrthoDB" id="6376425at2759"/>
<feature type="region of interest" description="Disordered" evidence="1">
    <location>
        <begin position="184"/>
        <end position="211"/>
    </location>
</feature>
<reference evidence="4" key="1">
    <citation type="submission" date="2025-08" db="UniProtKB">
        <authorList>
            <consortium name="RefSeq"/>
        </authorList>
    </citation>
    <scope>IDENTIFICATION</scope>
    <source>
        <tissue evidence="4">Whole organism</tissue>
    </source>
</reference>
<keyword evidence="2" id="KW-0732">Signal</keyword>
<protein>
    <submittedName>
        <fullName evidence="4">Uncharacterized protein LOC125178329</fullName>
    </submittedName>
</protein>
<feature type="signal peptide" evidence="2">
    <location>
        <begin position="1"/>
        <end position="20"/>
    </location>
</feature>
<feature type="chain" id="PRO_5037432782" evidence="2">
    <location>
        <begin position="21"/>
        <end position="323"/>
    </location>
</feature>
<evidence type="ECO:0000256" key="1">
    <source>
        <dbReference type="SAM" id="MobiDB-lite"/>
    </source>
</evidence>
<accession>A0A979FL76</accession>
<dbReference type="KEGG" id="hazt:125178329"/>
<dbReference type="GeneID" id="125178329"/>
<evidence type="ECO:0000313" key="4">
    <source>
        <dbReference type="RefSeq" id="XP_047737781.1"/>
    </source>
</evidence>
<feature type="compositionally biased region" description="Basic and acidic residues" evidence="1">
    <location>
        <begin position="198"/>
        <end position="211"/>
    </location>
</feature>
<dbReference type="AlphaFoldDB" id="A0A979FL76"/>
<evidence type="ECO:0000256" key="2">
    <source>
        <dbReference type="SAM" id="SignalP"/>
    </source>
</evidence>
<name>A0A979FL76_HYAAZ</name>
<proteinExistence type="predicted"/>
<organism evidence="3 4">
    <name type="scientific">Hyalella azteca</name>
    <name type="common">Amphipod</name>
    <dbReference type="NCBI Taxonomy" id="294128"/>
    <lineage>
        <taxon>Eukaryota</taxon>
        <taxon>Metazoa</taxon>
        <taxon>Ecdysozoa</taxon>
        <taxon>Arthropoda</taxon>
        <taxon>Crustacea</taxon>
        <taxon>Multicrustacea</taxon>
        <taxon>Malacostraca</taxon>
        <taxon>Eumalacostraca</taxon>
        <taxon>Peracarida</taxon>
        <taxon>Amphipoda</taxon>
        <taxon>Senticaudata</taxon>
        <taxon>Talitrida</taxon>
        <taxon>Talitroidea</taxon>
        <taxon>Hyalellidae</taxon>
        <taxon>Hyalella</taxon>
    </lineage>
</organism>